<protein>
    <recommendedName>
        <fullName evidence="3">Transposase</fullName>
    </recommendedName>
</protein>
<keyword evidence="2" id="KW-1185">Reference proteome</keyword>
<evidence type="ECO:0008006" key="3">
    <source>
        <dbReference type="Google" id="ProtNLM"/>
    </source>
</evidence>
<geneLocation type="plasmid" evidence="1 2">
    <name>pSchITTGS70b</name>
</geneLocation>
<proteinExistence type="predicted"/>
<name>A0ABZ2BG23_9HYPH</name>
<keyword evidence="1" id="KW-0614">Plasmid</keyword>
<dbReference type="EMBL" id="CP133150">
    <property type="protein sequence ID" value="WVT06378.1"/>
    <property type="molecule type" value="Genomic_DNA"/>
</dbReference>
<evidence type="ECO:0000313" key="1">
    <source>
        <dbReference type="EMBL" id="WVT06378.1"/>
    </source>
</evidence>
<accession>A0ABZ2BG23</accession>
<sequence>MKAAIEAFRAMQDSLPTLTRKALHGLIKQMRIVASENRRDRKADFSLASE</sequence>
<dbReference type="RefSeq" id="WP_331375442.1">
    <property type="nucleotide sequence ID" value="NZ_CP133150.1"/>
</dbReference>
<gene>
    <name evidence="1" type="ORF">RB548_21885</name>
</gene>
<evidence type="ECO:0000313" key="2">
    <source>
        <dbReference type="Proteomes" id="UP001432360"/>
    </source>
</evidence>
<organism evidence="1 2">
    <name type="scientific">Sinorhizobium chiapasense</name>
    <dbReference type="NCBI Taxonomy" id="501572"/>
    <lineage>
        <taxon>Bacteria</taxon>
        <taxon>Pseudomonadati</taxon>
        <taxon>Pseudomonadota</taxon>
        <taxon>Alphaproteobacteria</taxon>
        <taxon>Hyphomicrobiales</taxon>
        <taxon>Rhizobiaceae</taxon>
        <taxon>Sinorhizobium/Ensifer group</taxon>
        <taxon>Sinorhizobium</taxon>
    </lineage>
</organism>
<dbReference type="Proteomes" id="UP001432360">
    <property type="component" value="Plasmid pSchITTGS70b"/>
</dbReference>
<reference evidence="1" key="1">
    <citation type="submission" date="2023-08" db="EMBL/GenBank/DDBJ databases">
        <title>Complete genome sequence of Sinorhizobium chiapanecum ITTG S70 isolated from Acaciella angustissima nodules in Chiapas-Mexico.</title>
        <authorList>
            <person name="Rincon-Rosales R."/>
            <person name="Rogel M.A."/>
            <person name="Rincon-Medina C.I."/>
            <person name="Guerrero G."/>
            <person name="Manzano-Gomez L.A."/>
            <person name="Lopez-Lopez A."/>
            <person name="Rincon Molina F.A."/>
            <person name="Martinez-Romero E."/>
        </authorList>
    </citation>
    <scope>NUCLEOTIDE SEQUENCE</scope>
    <source>
        <strain evidence="1">ITTG S70</strain>
        <plasmid evidence="1">pSchITTGS70b</plasmid>
    </source>
</reference>